<accession>A0AAW2XCC0</accession>
<sequence length="107" mass="12267">MIEGSFVQEHGVGVKMLSLVEKLKDLKADLDKETYIEVILQSLPPSFDSFIVNYNINGPDKDLHELINMFVQYETTIEKSTPVSIDMEGFNLRSERQKGWTLEEEEG</sequence>
<gene>
    <name evidence="1" type="ORF">Slati_1109200</name>
</gene>
<reference evidence="1" key="2">
    <citation type="journal article" date="2024" name="Plant">
        <title>Genomic evolution and insights into agronomic trait innovations of Sesamum species.</title>
        <authorList>
            <person name="Miao H."/>
            <person name="Wang L."/>
            <person name="Qu L."/>
            <person name="Liu H."/>
            <person name="Sun Y."/>
            <person name="Le M."/>
            <person name="Wang Q."/>
            <person name="Wei S."/>
            <person name="Zheng Y."/>
            <person name="Lin W."/>
            <person name="Duan Y."/>
            <person name="Cao H."/>
            <person name="Xiong S."/>
            <person name="Wang X."/>
            <person name="Wei L."/>
            <person name="Li C."/>
            <person name="Ma Q."/>
            <person name="Ju M."/>
            <person name="Zhao R."/>
            <person name="Li G."/>
            <person name="Mu C."/>
            <person name="Tian Q."/>
            <person name="Mei H."/>
            <person name="Zhang T."/>
            <person name="Gao T."/>
            <person name="Zhang H."/>
        </authorList>
    </citation>
    <scope>NUCLEOTIDE SEQUENCE</scope>
    <source>
        <strain evidence="1">KEN1</strain>
    </source>
</reference>
<protein>
    <recommendedName>
        <fullName evidence="2">Gag-pol polyprotein</fullName>
    </recommendedName>
</protein>
<proteinExistence type="predicted"/>
<dbReference type="Pfam" id="PF14223">
    <property type="entry name" value="Retrotran_gag_2"/>
    <property type="match status" value="1"/>
</dbReference>
<comment type="caution">
    <text evidence="1">The sequence shown here is derived from an EMBL/GenBank/DDBJ whole genome shotgun (WGS) entry which is preliminary data.</text>
</comment>
<organism evidence="1">
    <name type="scientific">Sesamum latifolium</name>
    <dbReference type="NCBI Taxonomy" id="2727402"/>
    <lineage>
        <taxon>Eukaryota</taxon>
        <taxon>Viridiplantae</taxon>
        <taxon>Streptophyta</taxon>
        <taxon>Embryophyta</taxon>
        <taxon>Tracheophyta</taxon>
        <taxon>Spermatophyta</taxon>
        <taxon>Magnoliopsida</taxon>
        <taxon>eudicotyledons</taxon>
        <taxon>Gunneridae</taxon>
        <taxon>Pentapetalae</taxon>
        <taxon>asterids</taxon>
        <taxon>lamiids</taxon>
        <taxon>Lamiales</taxon>
        <taxon>Pedaliaceae</taxon>
        <taxon>Sesamum</taxon>
    </lineage>
</organism>
<dbReference type="AlphaFoldDB" id="A0AAW2XCC0"/>
<name>A0AAW2XCC0_9LAMI</name>
<reference evidence="1" key="1">
    <citation type="submission" date="2020-06" db="EMBL/GenBank/DDBJ databases">
        <authorList>
            <person name="Li T."/>
            <person name="Hu X."/>
            <person name="Zhang T."/>
            <person name="Song X."/>
            <person name="Zhang H."/>
            <person name="Dai N."/>
            <person name="Sheng W."/>
            <person name="Hou X."/>
            <person name="Wei L."/>
        </authorList>
    </citation>
    <scope>NUCLEOTIDE SEQUENCE</scope>
    <source>
        <strain evidence="1">KEN1</strain>
        <tissue evidence="1">Leaf</tissue>
    </source>
</reference>
<evidence type="ECO:0008006" key="2">
    <source>
        <dbReference type="Google" id="ProtNLM"/>
    </source>
</evidence>
<evidence type="ECO:0000313" key="1">
    <source>
        <dbReference type="EMBL" id="KAL0451311.1"/>
    </source>
</evidence>
<dbReference type="EMBL" id="JACGWN010000004">
    <property type="protein sequence ID" value="KAL0451311.1"/>
    <property type="molecule type" value="Genomic_DNA"/>
</dbReference>